<evidence type="ECO:0000256" key="1">
    <source>
        <dbReference type="SAM" id="SignalP"/>
    </source>
</evidence>
<accession>A0A3L6G6Q9</accession>
<gene>
    <name evidence="2" type="ORF">Zm00014a_007454</name>
</gene>
<sequence length="146" mass="16136">MMTKCQKRASIQELWLLSMVLLASSSLVCACMAVDGQTKEDMNATNVTSMNMTRSSSASYNMTGGGGELNRGQTKDVINTGSTMITTMRATSNIIGNDGATSNRLSSDHDWVIGWYYCKRTNTYYRRLAECLVRCLRPCTKVEMTA</sequence>
<evidence type="ECO:0000313" key="2">
    <source>
        <dbReference type="EMBL" id="PWZ44201.1"/>
    </source>
</evidence>
<dbReference type="InterPro" id="IPR009540">
    <property type="entry name" value="BAP"/>
</dbReference>
<proteinExistence type="predicted"/>
<dbReference type="Pfam" id="PF06639">
    <property type="entry name" value="BAP"/>
    <property type="match status" value="1"/>
</dbReference>
<feature type="signal peptide" evidence="1">
    <location>
        <begin position="1"/>
        <end position="25"/>
    </location>
</feature>
<comment type="caution">
    <text evidence="2">The sequence shown here is derived from an EMBL/GenBank/DDBJ whole genome shotgun (WGS) entry which is preliminary data.</text>
</comment>
<dbReference type="AlphaFoldDB" id="A0A3L6G6Q9"/>
<dbReference type="PROSITE" id="PS51257">
    <property type="entry name" value="PROKAR_LIPOPROTEIN"/>
    <property type="match status" value="1"/>
</dbReference>
<dbReference type="EMBL" id="NCVQ01000002">
    <property type="protein sequence ID" value="PWZ44201.1"/>
    <property type="molecule type" value="Genomic_DNA"/>
</dbReference>
<keyword evidence="1" id="KW-0732">Signal</keyword>
<dbReference type="Proteomes" id="UP000251960">
    <property type="component" value="Chromosome 10"/>
</dbReference>
<dbReference type="ExpressionAtlas" id="A0A3L6G6Q9">
    <property type="expression patterns" value="baseline"/>
</dbReference>
<protein>
    <submittedName>
        <fullName evidence="2">Uncharacterized protein</fullName>
    </submittedName>
</protein>
<reference evidence="2" key="1">
    <citation type="journal article" date="2018" name="Nat. Genet.">
        <title>Extensive intraspecific gene order and gene structural variations between Mo17 and other maize genomes.</title>
        <authorList>
            <person name="Sun S."/>
            <person name="Zhou Y."/>
            <person name="Chen J."/>
            <person name="Shi J."/>
            <person name="Zhao H."/>
            <person name="Zhao H."/>
            <person name="Song W."/>
            <person name="Zhang M."/>
            <person name="Cui Y."/>
            <person name="Dong X."/>
            <person name="Liu H."/>
            <person name="Ma X."/>
            <person name="Jiao Y."/>
            <person name="Wang B."/>
            <person name="Wei X."/>
            <person name="Stein J.C."/>
            <person name="Glaubitz J.C."/>
            <person name="Lu F."/>
            <person name="Yu G."/>
            <person name="Liang C."/>
            <person name="Fengler K."/>
            <person name="Li B."/>
            <person name="Rafalski A."/>
            <person name="Schnable P.S."/>
            <person name="Ware D.H."/>
            <person name="Buckler E.S."/>
            <person name="Lai J."/>
        </authorList>
    </citation>
    <scope>NUCLEOTIDE SEQUENCE [LARGE SCALE GENOMIC DNA]</scope>
    <source>
        <tissue evidence="2">Seedling</tissue>
    </source>
</reference>
<organism evidence="2">
    <name type="scientific">Zea mays</name>
    <name type="common">Maize</name>
    <dbReference type="NCBI Taxonomy" id="4577"/>
    <lineage>
        <taxon>Eukaryota</taxon>
        <taxon>Viridiplantae</taxon>
        <taxon>Streptophyta</taxon>
        <taxon>Embryophyta</taxon>
        <taxon>Tracheophyta</taxon>
        <taxon>Spermatophyta</taxon>
        <taxon>Magnoliopsida</taxon>
        <taxon>Liliopsida</taxon>
        <taxon>Poales</taxon>
        <taxon>Poaceae</taxon>
        <taxon>PACMAD clade</taxon>
        <taxon>Panicoideae</taxon>
        <taxon>Andropogonodae</taxon>
        <taxon>Andropogoneae</taxon>
        <taxon>Tripsacinae</taxon>
        <taxon>Zea</taxon>
    </lineage>
</organism>
<feature type="chain" id="PRO_5018128747" evidence="1">
    <location>
        <begin position="26"/>
        <end position="146"/>
    </location>
</feature>
<name>A0A3L6G6Q9_MAIZE</name>